<dbReference type="RefSeq" id="WP_203170895.1">
    <property type="nucleotide sequence ID" value="NZ_JAEVLS010000009.1"/>
</dbReference>
<reference evidence="14 15" key="1">
    <citation type="journal article" date="2021" name="Int. J. Syst. Evol. Microbiol.">
        <title>Steroidobacter gossypii sp. nov., isolated from soil of cotton cropping field.</title>
        <authorList>
            <person name="Huang R."/>
            <person name="Yang S."/>
            <person name="Zhen C."/>
            <person name="Liu W."/>
        </authorList>
    </citation>
    <scope>NUCLEOTIDE SEQUENCE [LARGE SCALE GENOMIC DNA]</scope>
    <source>
        <strain evidence="14 15">S1-65</strain>
    </source>
</reference>
<evidence type="ECO:0000313" key="14">
    <source>
        <dbReference type="EMBL" id="MBM0108728.1"/>
    </source>
</evidence>
<comment type="similarity">
    <text evidence="2">Belongs to the uracil-DNA glycosylase (UDG) superfamily. Type 4 (UDGa) family.</text>
</comment>
<evidence type="ECO:0000259" key="13">
    <source>
        <dbReference type="SMART" id="SM00986"/>
    </source>
</evidence>
<dbReference type="EMBL" id="JAEVLS010000009">
    <property type="protein sequence ID" value="MBM0108728.1"/>
    <property type="molecule type" value="Genomic_DNA"/>
</dbReference>
<dbReference type="Proteomes" id="UP000661077">
    <property type="component" value="Unassembled WGS sequence"/>
</dbReference>
<evidence type="ECO:0000256" key="8">
    <source>
        <dbReference type="ARBA" id="ARBA00022801"/>
    </source>
</evidence>
<comment type="caution">
    <text evidence="14">The sequence shown here is derived from an EMBL/GenBank/DDBJ whole genome shotgun (WGS) entry which is preliminary data.</text>
</comment>
<keyword evidence="5" id="KW-0004">4Fe-4S</keyword>
<feature type="compositionally biased region" description="Low complexity" evidence="12">
    <location>
        <begin position="24"/>
        <end position="45"/>
    </location>
</feature>
<dbReference type="EC" id="3.2.2.27" evidence="3"/>
<sequence length="280" mass="30364">MDSRRLAYLKALDIDVWERRDPSARASAAQPSAQPSAQADAQPAVRVEAAPAPMAPVIPIRTEPAVQARVVQSPGIDTKVDLADADASVANLGWDELATAVRSCTKCPLHATRTNGVFGVGDRRARWMIIGEAPGADEDKQGEPFVGRAGMLLNAMLKAVGLGREQVFIANILKSRPPNNRDPKPEEVRACIPYLYRQIELVNPALILCVGRIAAQTLLEVDTPIGKLRGAVHRIAGNRPMVVTYHPAYLLRSPVEKRKSWADLLLAMRTFETLQSGATA</sequence>
<keyword evidence="10" id="KW-0411">Iron-sulfur</keyword>
<accession>A0ABS1X691</accession>
<dbReference type="InterPro" id="IPR005273">
    <property type="entry name" value="Ura-DNA_glyco_family4"/>
</dbReference>
<dbReference type="InterPro" id="IPR051536">
    <property type="entry name" value="UDG_Type-4/5"/>
</dbReference>
<name>A0ABS1X691_9GAMM</name>
<evidence type="ECO:0000313" key="15">
    <source>
        <dbReference type="Proteomes" id="UP000661077"/>
    </source>
</evidence>
<evidence type="ECO:0000256" key="7">
    <source>
        <dbReference type="ARBA" id="ARBA00022763"/>
    </source>
</evidence>
<dbReference type="SMART" id="SM00986">
    <property type="entry name" value="UDG"/>
    <property type="match status" value="1"/>
</dbReference>
<evidence type="ECO:0000256" key="11">
    <source>
        <dbReference type="ARBA" id="ARBA00023204"/>
    </source>
</evidence>
<evidence type="ECO:0000256" key="5">
    <source>
        <dbReference type="ARBA" id="ARBA00022485"/>
    </source>
</evidence>
<keyword evidence="8" id="KW-0378">Hydrolase</keyword>
<dbReference type="PANTHER" id="PTHR33693:SF1">
    <property type="entry name" value="TYPE-4 URACIL-DNA GLYCOSYLASE"/>
    <property type="match status" value="1"/>
</dbReference>
<dbReference type="SMART" id="SM00987">
    <property type="entry name" value="UreE_C"/>
    <property type="match status" value="1"/>
</dbReference>
<dbReference type="SUPFAM" id="SSF52141">
    <property type="entry name" value="Uracil-DNA glycosylase-like"/>
    <property type="match status" value="1"/>
</dbReference>
<dbReference type="InterPro" id="IPR005122">
    <property type="entry name" value="Uracil-DNA_glycosylase-like"/>
</dbReference>
<feature type="region of interest" description="Disordered" evidence="12">
    <location>
        <begin position="21"/>
        <end position="45"/>
    </location>
</feature>
<feature type="domain" description="Uracil-DNA glycosylase-like" evidence="13">
    <location>
        <begin position="118"/>
        <end position="265"/>
    </location>
</feature>
<gene>
    <name evidence="14" type="ORF">JM946_28685</name>
</gene>
<evidence type="ECO:0000256" key="4">
    <source>
        <dbReference type="ARBA" id="ARBA00019403"/>
    </source>
</evidence>
<evidence type="ECO:0000256" key="2">
    <source>
        <dbReference type="ARBA" id="ARBA00006521"/>
    </source>
</evidence>
<organism evidence="14 15">
    <name type="scientific">Steroidobacter gossypii</name>
    <dbReference type="NCBI Taxonomy" id="2805490"/>
    <lineage>
        <taxon>Bacteria</taxon>
        <taxon>Pseudomonadati</taxon>
        <taxon>Pseudomonadota</taxon>
        <taxon>Gammaproteobacteria</taxon>
        <taxon>Steroidobacterales</taxon>
        <taxon>Steroidobacteraceae</taxon>
        <taxon>Steroidobacter</taxon>
    </lineage>
</organism>
<keyword evidence="6" id="KW-0479">Metal-binding</keyword>
<evidence type="ECO:0000256" key="6">
    <source>
        <dbReference type="ARBA" id="ARBA00022723"/>
    </source>
</evidence>
<protein>
    <recommendedName>
        <fullName evidence="4">Type-4 uracil-DNA glycosylase</fullName>
        <ecNumber evidence="3">3.2.2.27</ecNumber>
    </recommendedName>
</protein>
<evidence type="ECO:0000256" key="1">
    <source>
        <dbReference type="ARBA" id="ARBA00001400"/>
    </source>
</evidence>
<keyword evidence="11" id="KW-0234">DNA repair</keyword>
<keyword evidence="7" id="KW-0227">DNA damage</keyword>
<evidence type="ECO:0000256" key="10">
    <source>
        <dbReference type="ARBA" id="ARBA00023014"/>
    </source>
</evidence>
<evidence type="ECO:0000256" key="9">
    <source>
        <dbReference type="ARBA" id="ARBA00023004"/>
    </source>
</evidence>
<dbReference type="NCBIfam" id="TIGR00758">
    <property type="entry name" value="UDG_fam4"/>
    <property type="match status" value="1"/>
</dbReference>
<evidence type="ECO:0000256" key="3">
    <source>
        <dbReference type="ARBA" id="ARBA00012030"/>
    </source>
</evidence>
<dbReference type="CDD" id="cd10030">
    <property type="entry name" value="UDG-F4_TTUDGA_SPO1dp_like"/>
    <property type="match status" value="1"/>
</dbReference>
<dbReference type="PANTHER" id="PTHR33693">
    <property type="entry name" value="TYPE-5 URACIL-DNA GLYCOSYLASE"/>
    <property type="match status" value="1"/>
</dbReference>
<dbReference type="InterPro" id="IPR036895">
    <property type="entry name" value="Uracil-DNA_glycosylase-like_sf"/>
</dbReference>
<dbReference type="Pfam" id="PF03167">
    <property type="entry name" value="UDG"/>
    <property type="match status" value="1"/>
</dbReference>
<keyword evidence="15" id="KW-1185">Reference proteome</keyword>
<proteinExistence type="inferred from homology"/>
<dbReference type="Gene3D" id="3.40.470.10">
    <property type="entry name" value="Uracil-DNA glycosylase-like domain"/>
    <property type="match status" value="1"/>
</dbReference>
<keyword evidence="9" id="KW-0408">Iron</keyword>
<evidence type="ECO:0000256" key="12">
    <source>
        <dbReference type="SAM" id="MobiDB-lite"/>
    </source>
</evidence>
<comment type="catalytic activity">
    <reaction evidence="1">
        <text>Hydrolyzes single-stranded DNA or mismatched double-stranded DNA and polynucleotides, releasing free uracil.</text>
        <dbReference type="EC" id="3.2.2.27"/>
    </reaction>
</comment>